<evidence type="ECO:0000313" key="1">
    <source>
        <dbReference type="EMBL" id="SMC13982.1"/>
    </source>
</evidence>
<dbReference type="AlphaFoldDB" id="A0A1X7BWE7"/>
<keyword evidence="2" id="KW-1185">Reference proteome</keyword>
<dbReference type="Proteomes" id="UP000193224">
    <property type="component" value="Unassembled WGS sequence"/>
</dbReference>
<sequence>MSSPFGPSPKLREYCDWARLNAECRVDEGYSGNKSIVRITAPDGKSVKQVGIPDDEPLCHSVVAYLDRRLGVDSPFPKTPDDFI</sequence>
<dbReference type="EMBL" id="FWXB01000019">
    <property type="protein sequence ID" value="SMC13982.1"/>
    <property type="molecule type" value="Genomic_DNA"/>
</dbReference>
<organism evidence="1 2">
    <name type="scientific">Roseovarius aestuarii</name>
    <dbReference type="NCBI Taxonomy" id="475083"/>
    <lineage>
        <taxon>Bacteria</taxon>
        <taxon>Pseudomonadati</taxon>
        <taxon>Pseudomonadota</taxon>
        <taxon>Alphaproteobacteria</taxon>
        <taxon>Rhodobacterales</taxon>
        <taxon>Roseobacteraceae</taxon>
        <taxon>Roseovarius</taxon>
    </lineage>
</organism>
<protein>
    <submittedName>
        <fullName evidence="1">Uncharacterized protein</fullName>
    </submittedName>
</protein>
<proteinExistence type="predicted"/>
<reference evidence="1 2" key="1">
    <citation type="submission" date="2017-03" db="EMBL/GenBank/DDBJ databases">
        <authorList>
            <person name="Afonso C.L."/>
            <person name="Miller P.J."/>
            <person name="Scott M.A."/>
            <person name="Spackman E."/>
            <person name="Goraichik I."/>
            <person name="Dimitrov K.M."/>
            <person name="Suarez D.L."/>
            <person name="Swayne D.E."/>
        </authorList>
    </citation>
    <scope>NUCLEOTIDE SEQUENCE [LARGE SCALE GENOMIC DNA]</scope>
    <source>
        <strain evidence="1 2">CECT 7745</strain>
    </source>
</reference>
<evidence type="ECO:0000313" key="2">
    <source>
        <dbReference type="Proteomes" id="UP000193224"/>
    </source>
</evidence>
<gene>
    <name evidence="1" type="ORF">ROA7745_03844</name>
</gene>
<name>A0A1X7BWE7_9RHOB</name>
<accession>A0A1X7BWE7</accession>